<dbReference type="Gene3D" id="3.40.50.150">
    <property type="entry name" value="Vaccinia Virus protein VP39"/>
    <property type="match status" value="1"/>
</dbReference>
<keyword evidence="12" id="KW-1185">Reference proteome</keyword>
<keyword evidence="5" id="KW-0680">Restriction system</keyword>
<evidence type="ECO:0000256" key="1">
    <source>
        <dbReference type="ARBA" id="ARBA00010203"/>
    </source>
</evidence>
<dbReference type="InterPro" id="IPR001091">
    <property type="entry name" value="RM_Methyltransferase"/>
</dbReference>
<evidence type="ECO:0000256" key="4">
    <source>
        <dbReference type="ARBA" id="ARBA00022691"/>
    </source>
</evidence>
<keyword evidence="6" id="KW-0238">DNA-binding</keyword>
<keyword evidence="4" id="KW-0949">S-adenosyl-L-methionine</keyword>
<dbReference type="PRINTS" id="PR00508">
    <property type="entry name" value="S21N4MTFRASE"/>
</dbReference>
<comment type="catalytic activity">
    <reaction evidence="7">
        <text>a 2'-deoxycytidine in DNA + S-adenosyl-L-methionine = an N(4)-methyl-2'-deoxycytidine in DNA + S-adenosyl-L-homocysteine + H(+)</text>
        <dbReference type="Rhea" id="RHEA:16857"/>
        <dbReference type="Rhea" id="RHEA-COMP:11369"/>
        <dbReference type="Rhea" id="RHEA-COMP:13674"/>
        <dbReference type="ChEBI" id="CHEBI:15378"/>
        <dbReference type="ChEBI" id="CHEBI:57856"/>
        <dbReference type="ChEBI" id="CHEBI:59789"/>
        <dbReference type="ChEBI" id="CHEBI:85452"/>
        <dbReference type="ChEBI" id="CHEBI:137933"/>
        <dbReference type="EC" id="2.1.1.113"/>
    </reaction>
</comment>
<evidence type="ECO:0000256" key="6">
    <source>
        <dbReference type="ARBA" id="ARBA00023125"/>
    </source>
</evidence>
<protein>
    <recommendedName>
        <fullName evidence="8">Methyltransferase</fullName>
        <ecNumber evidence="8">2.1.1.-</ecNumber>
    </recommendedName>
</protein>
<keyword evidence="2" id="KW-0489">Methyltransferase</keyword>
<evidence type="ECO:0000259" key="9">
    <source>
        <dbReference type="Pfam" id="PF01555"/>
    </source>
</evidence>
<reference evidence="11 12" key="1">
    <citation type="submission" date="2016-10" db="EMBL/GenBank/DDBJ databases">
        <title>Complete genome sequences of three Cupriavidus strains isolated from various Malaysian environments.</title>
        <authorList>
            <person name="Abdullah A.A.-A."/>
            <person name="Shafie N.A.H."/>
            <person name="Lau N.S."/>
        </authorList>
    </citation>
    <scope>NUCLEOTIDE SEQUENCE [LARGE SCALE GENOMIC DNA]</scope>
    <source>
        <strain evidence="11 12">USMAA1020</strain>
        <plasmid evidence="11 12">unnamed1</plasmid>
    </source>
</reference>
<organism evidence="11 12">
    <name type="scientific">Cupriavidus malaysiensis</name>
    <dbReference type="NCBI Taxonomy" id="367825"/>
    <lineage>
        <taxon>Bacteria</taxon>
        <taxon>Pseudomonadati</taxon>
        <taxon>Pseudomonadota</taxon>
        <taxon>Betaproteobacteria</taxon>
        <taxon>Burkholderiales</taxon>
        <taxon>Burkholderiaceae</taxon>
        <taxon>Cupriavidus</taxon>
    </lineage>
</organism>
<keyword evidence="11" id="KW-0614">Plasmid</keyword>
<dbReference type="InterPro" id="IPR029063">
    <property type="entry name" value="SAM-dependent_MTases_sf"/>
</dbReference>
<feature type="domain" description="DNA methylase N-4/N-6" evidence="9">
    <location>
        <begin position="130"/>
        <end position="389"/>
    </location>
</feature>
<sequence length="411" mass="45416">MNQMELFPYVAAAYAESRGDALSNGDLYEQVAVRAGLSKATLDAKVPIGQAQAMHRPVPRTIRWVQQTLKRMGVIERVADEKGVWRLAEDARAKLKRVETGAKLLAFSTDLGVAIWARAQDIFPHLDEPIALCVTSPPYPLRQPRAYGNPTEAQFVDFLCEVLEPIVRNLAPGGSIVLNIGNDVFLERSPALSMYAERMLLALHDRLGLSLMNRIPWVNLSKPPGPTLWACVKRVQLASAHELVYWLTNDPARVRADNRRVMEAHTARHMELLARGGESRSAVYGDGAYRIRPGSFGQKTLGRLPRNVLIKGHACADTRAYRQYAAQQGLLPHGATQPTSIPDFFVRFLTEPGDLVVDPFGGTARTGLAAERLGRRWIISEWILEYLRGAAGLFQSAAGFSLNPALQHGGR</sequence>
<keyword evidence="3" id="KW-0808">Transferase</keyword>
<evidence type="ECO:0000256" key="8">
    <source>
        <dbReference type="RuleBase" id="RU362026"/>
    </source>
</evidence>
<evidence type="ECO:0000313" key="12">
    <source>
        <dbReference type="Proteomes" id="UP000177515"/>
    </source>
</evidence>
<evidence type="ECO:0000256" key="3">
    <source>
        <dbReference type="ARBA" id="ARBA00022679"/>
    </source>
</evidence>
<gene>
    <name evidence="11" type="ORF">BKK80_34670</name>
</gene>
<dbReference type="Pfam" id="PF01555">
    <property type="entry name" value="N6_N4_Mtase"/>
    <property type="match status" value="1"/>
</dbReference>
<evidence type="ECO:0000256" key="5">
    <source>
        <dbReference type="ARBA" id="ARBA00022747"/>
    </source>
</evidence>
<evidence type="ECO:0000313" key="11">
    <source>
        <dbReference type="EMBL" id="AOZ11106.1"/>
    </source>
</evidence>
<evidence type="ECO:0000259" key="10">
    <source>
        <dbReference type="Pfam" id="PF14338"/>
    </source>
</evidence>
<dbReference type="EMBL" id="CP017756">
    <property type="protein sequence ID" value="AOZ11106.1"/>
    <property type="molecule type" value="Genomic_DNA"/>
</dbReference>
<dbReference type="PROSITE" id="PS00093">
    <property type="entry name" value="N4_MTASE"/>
    <property type="match status" value="1"/>
</dbReference>
<evidence type="ECO:0000256" key="2">
    <source>
        <dbReference type="ARBA" id="ARBA00022603"/>
    </source>
</evidence>
<dbReference type="InterPro" id="IPR025745">
    <property type="entry name" value="Mrr-like_N_dom"/>
</dbReference>
<feature type="domain" description="Restriction system protein Mrr-like N-terminal" evidence="10">
    <location>
        <begin position="15"/>
        <end position="96"/>
    </location>
</feature>
<dbReference type="InterPro" id="IPR002941">
    <property type="entry name" value="DNA_methylase_N4/N6"/>
</dbReference>
<dbReference type="Proteomes" id="UP000177515">
    <property type="component" value="Plasmid unnamed1"/>
</dbReference>
<geneLocation type="plasmid" evidence="11 12">
    <name>unnamed1</name>
</geneLocation>
<evidence type="ECO:0000256" key="7">
    <source>
        <dbReference type="ARBA" id="ARBA00049120"/>
    </source>
</evidence>
<proteinExistence type="inferred from homology"/>
<dbReference type="EC" id="2.1.1.-" evidence="8"/>
<dbReference type="Pfam" id="PF14338">
    <property type="entry name" value="Mrr_N"/>
    <property type="match status" value="1"/>
</dbReference>
<dbReference type="SUPFAM" id="SSF53335">
    <property type="entry name" value="S-adenosyl-L-methionine-dependent methyltransferases"/>
    <property type="match status" value="1"/>
</dbReference>
<dbReference type="InterPro" id="IPR017985">
    <property type="entry name" value="MeTrfase_CN4_CS"/>
</dbReference>
<dbReference type="RefSeq" id="WP_071073656.1">
    <property type="nucleotide sequence ID" value="NZ_CP017756.1"/>
</dbReference>
<name>A0ABM6FGU0_9BURK</name>
<comment type="similarity">
    <text evidence="1">Belongs to the N(4)/N(6)-methyltransferase family. N(4) subfamily.</text>
</comment>
<accession>A0ABM6FGU0</accession>